<proteinExistence type="predicted"/>
<sequence>MATVTITISLKGGSTRLHLRDSEGHSGPPEGFSTQVNRGDLVVWQLEANSGIDEISAIRAKSGSFTLFNNSDPKPRTDGSWAGKVKDDAAGANSYDIDYRIGSNSFSEDPEITIKP</sequence>
<comment type="caution">
    <text evidence="1">The sequence shown here is derived from an EMBL/GenBank/DDBJ whole genome shotgun (WGS) entry which is preliminary data.</text>
</comment>
<dbReference type="OrthoDB" id="981009at2"/>
<accession>M7N0W1</accession>
<reference evidence="1 2" key="1">
    <citation type="journal article" date="2013" name="Genome Announc.">
        <title>Draft Genome Sequence of Cesiribacter andamanensis Strain AMV16T, Isolated from a Soil Sample from a Mud Volcano in the Andaman Islands, India.</title>
        <authorList>
            <person name="Shivaji S."/>
            <person name="Ara S."/>
            <person name="Begum Z."/>
            <person name="Srinivas T.N."/>
            <person name="Singh A."/>
            <person name="Kumar Pinnaka A."/>
        </authorList>
    </citation>
    <scope>NUCLEOTIDE SEQUENCE [LARGE SCALE GENOMIC DNA]</scope>
    <source>
        <strain evidence="1 2">AMV16</strain>
    </source>
</reference>
<dbReference type="Proteomes" id="UP000011910">
    <property type="component" value="Unassembled WGS sequence"/>
</dbReference>
<dbReference type="AlphaFoldDB" id="M7N0W1"/>
<organism evidence="1 2">
    <name type="scientific">Cesiribacter andamanensis AMV16</name>
    <dbReference type="NCBI Taxonomy" id="1279009"/>
    <lineage>
        <taxon>Bacteria</taxon>
        <taxon>Pseudomonadati</taxon>
        <taxon>Bacteroidota</taxon>
        <taxon>Cytophagia</taxon>
        <taxon>Cytophagales</taxon>
        <taxon>Cesiribacteraceae</taxon>
        <taxon>Cesiribacter</taxon>
    </lineage>
</organism>
<evidence type="ECO:0000313" key="2">
    <source>
        <dbReference type="Proteomes" id="UP000011910"/>
    </source>
</evidence>
<dbReference type="EMBL" id="AODQ01000179">
    <property type="protein sequence ID" value="EMR00841.1"/>
    <property type="molecule type" value="Genomic_DNA"/>
</dbReference>
<gene>
    <name evidence="1" type="ORF">ADICEAN_04038</name>
</gene>
<protein>
    <submittedName>
        <fullName evidence="1">Uncharacterized protein</fullName>
    </submittedName>
</protein>
<keyword evidence="2" id="KW-1185">Reference proteome</keyword>
<evidence type="ECO:0000313" key="1">
    <source>
        <dbReference type="EMBL" id="EMR00841.1"/>
    </source>
</evidence>
<dbReference type="eggNOG" id="ENOG502ZV5R">
    <property type="taxonomic scope" value="Bacteria"/>
</dbReference>
<dbReference type="RefSeq" id="WP_009197413.1">
    <property type="nucleotide sequence ID" value="NZ_AODQ01000179.1"/>
</dbReference>
<dbReference type="STRING" id="1279009.ADICEAN_04038"/>
<name>M7N0W1_9BACT</name>